<evidence type="ECO:0000256" key="6">
    <source>
        <dbReference type="ARBA" id="ARBA00022763"/>
    </source>
</evidence>
<keyword evidence="4" id="KW-0235">DNA replication</keyword>
<dbReference type="RefSeq" id="WP_058531629.1">
    <property type="nucleotide sequence ID" value="NZ_CAAAIN010000005.1"/>
</dbReference>
<evidence type="ECO:0000256" key="5">
    <source>
        <dbReference type="ARBA" id="ARBA00022723"/>
    </source>
</evidence>
<dbReference type="PROSITE" id="PS51462">
    <property type="entry name" value="NUDIX"/>
    <property type="match status" value="1"/>
</dbReference>
<dbReference type="STRING" id="458.Lrub_1526"/>
<accession>A0A0W0XPS2</accession>
<sequence>MIHVVMGFVINQKGHILIEQRGEYQYESVAWELPGGKVEPGETALVALRREFEEELSIEIVQAKPLLQIPYDSQDRKMLLDIWLIEQFSGQITGLEGQSLRWVNKDEFIAFFGLAKTDNETDKILDDLLKNRTRCIQDKNF</sequence>
<dbReference type="EC" id="3.6.1.55" evidence="12"/>
<dbReference type="Pfam" id="PF00293">
    <property type="entry name" value="NUDIX"/>
    <property type="match status" value="1"/>
</dbReference>
<dbReference type="CDD" id="cd03425">
    <property type="entry name" value="NUDIX_MutT_NudA_like"/>
    <property type="match status" value="1"/>
</dbReference>
<dbReference type="InterPro" id="IPR047127">
    <property type="entry name" value="MutT-like"/>
</dbReference>
<dbReference type="PANTHER" id="PTHR47707">
    <property type="entry name" value="8-OXO-DGTP DIPHOSPHATASE"/>
    <property type="match status" value="1"/>
</dbReference>
<dbReference type="GO" id="GO:0008413">
    <property type="term" value="F:8-oxo-7,8-dihydroguanosine triphosphate pyrophosphatase activity"/>
    <property type="evidence" value="ECO:0007669"/>
    <property type="project" value="TreeGrafter"/>
</dbReference>
<dbReference type="InterPro" id="IPR000086">
    <property type="entry name" value="NUDIX_hydrolase_dom"/>
</dbReference>
<evidence type="ECO:0000256" key="10">
    <source>
        <dbReference type="ARBA" id="ARBA00035861"/>
    </source>
</evidence>
<dbReference type="GO" id="GO:0044715">
    <property type="term" value="F:8-oxo-dGDP phosphatase activity"/>
    <property type="evidence" value="ECO:0007669"/>
    <property type="project" value="TreeGrafter"/>
</dbReference>
<keyword evidence="9" id="KW-0234">DNA repair</keyword>
<evidence type="ECO:0000256" key="12">
    <source>
        <dbReference type="ARBA" id="ARBA00038905"/>
    </source>
</evidence>
<dbReference type="PRINTS" id="PR00502">
    <property type="entry name" value="NUDIXFAMILY"/>
</dbReference>
<evidence type="ECO:0000259" key="17">
    <source>
        <dbReference type="PROSITE" id="PS51462"/>
    </source>
</evidence>
<evidence type="ECO:0000256" key="2">
    <source>
        <dbReference type="ARBA" id="ARBA00005582"/>
    </source>
</evidence>
<comment type="catalytic activity">
    <reaction evidence="11">
        <text>8-oxo-GTP + H2O = 8-oxo-GMP + diphosphate + H(+)</text>
        <dbReference type="Rhea" id="RHEA:67616"/>
        <dbReference type="ChEBI" id="CHEBI:15377"/>
        <dbReference type="ChEBI" id="CHEBI:15378"/>
        <dbReference type="ChEBI" id="CHEBI:33019"/>
        <dbReference type="ChEBI" id="CHEBI:143553"/>
        <dbReference type="ChEBI" id="CHEBI:145694"/>
    </reaction>
</comment>
<evidence type="ECO:0000256" key="3">
    <source>
        <dbReference type="ARBA" id="ARBA00022457"/>
    </source>
</evidence>
<dbReference type="EMBL" id="LNYT01000020">
    <property type="protein sequence ID" value="KTD46604.1"/>
    <property type="molecule type" value="Genomic_DNA"/>
</dbReference>
<comment type="cofactor">
    <cofactor evidence="1">
        <name>Mg(2+)</name>
        <dbReference type="ChEBI" id="CHEBI:18420"/>
    </cofactor>
</comment>
<evidence type="ECO:0000313" key="19">
    <source>
        <dbReference type="Proteomes" id="UP000054608"/>
    </source>
</evidence>
<dbReference type="PATRIC" id="fig|458.5.peg.1590"/>
<comment type="caution">
    <text evidence="18">The sequence shown here is derived from an EMBL/GenBank/DDBJ whole genome shotgun (WGS) entry which is preliminary data.</text>
</comment>
<organism evidence="18 19">
    <name type="scientific">Legionella rubrilucens</name>
    <dbReference type="NCBI Taxonomy" id="458"/>
    <lineage>
        <taxon>Bacteria</taxon>
        <taxon>Pseudomonadati</taxon>
        <taxon>Pseudomonadota</taxon>
        <taxon>Gammaproteobacteria</taxon>
        <taxon>Legionellales</taxon>
        <taxon>Legionellaceae</taxon>
        <taxon>Legionella</taxon>
    </lineage>
</organism>
<dbReference type="GO" id="GO:0006260">
    <property type="term" value="P:DNA replication"/>
    <property type="evidence" value="ECO:0007669"/>
    <property type="project" value="UniProtKB-KW"/>
</dbReference>
<dbReference type="Proteomes" id="UP000054608">
    <property type="component" value="Unassembled WGS sequence"/>
</dbReference>
<reference evidence="18 19" key="1">
    <citation type="submission" date="2015-11" db="EMBL/GenBank/DDBJ databases">
        <title>Genomic analysis of 38 Legionella species identifies large and diverse effector repertoires.</title>
        <authorList>
            <person name="Burstein D."/>
            <person name="Amaro F."/>
            <person name="Zusman T."/>
            <person name="Lifshitz Z."/>
            <person name="Cohen O."/>
            <person name="Gilbert J.A."/>
            <person name="Pupko T."/>
            <person name="Shuman H.A."/>
            <person name="Segal G."/>
        </authorList>
    </citation>
    <scope>NUCLEOTIDE SEQUENCE [LARGE SCALE GENOMIC DNA]</scope>
    <source>
        <strain evidence="18 19">WA-270A-C2</strain>
    </source>
</reference>
<dbReference type="GO" id="GO:0046872">
    <property type="term" value="F:metal ion binding"/>
    <property type="evidence" value="ECO:0007669"/>
    <property type="project" value="UniProtKB-KW"/>
</dbReference>
<dbReference type="SUPFAM" id="SSF55811">
    <property type="entry name" value="Nudix"/>
    <property type="match status" value="1"/>
</dbReference>
<evidence type="ECO:0000256" key="8">
    <source>
        <dbReference type="ARBA" id="ARBA00022842"/>
    </source>
</evidence>
<dbReference type="Gene3D" id="3.90.79.10">
    <property type="entry name" value="Nucleoside Triphosphate Pyrophosphohydrolase"/>
    <property type="match status" value="1"/>
</dbReference>
<dbReference type="GO" id="GO:0035539">
    <property type="term" value="F:8-oxo-7,8-dihydrodeoxyguanosine triphosphate pyrophosphatase activity"/>
    <property type="evidence" value="ECO:0007669"/>
    <property type="project" value="UniProtKB-EC"/>
</dbReference>
<keyword evidence="6" id="KW-0227">DNA damage</keyword>
<comment type="catalytic activity">
    <reaction evidence="10">
        <text>8-oxo-dGTP + H2O = 8-oxo-dGMP + diphosphate + H(+)</text>
        <dbReference type="Rhea" id="RHEA:31575"/>
        <dbReference type="ChEBI" id="CHEBI:15377"/>
        <dbReference type="ChEBI" id="CHEBI:15378"/>
        <dbReference type="ChEBI" id="CHEBI:33019"/>
        <dbReference type="ChEBI" id="CHEBI:63224"/>
        <dbReference type="ChEBI" id="CHEBI:77896"/>
        <dbReference type="EC" id="3.6.1.55"/>
    </reaction>
</comment>
<evidence type="ECO:0000256" key="9">
    <source>
        <dbReference type="ARBA" id="ARBA00023204"/>
    </source>
</evidence>
<dbReference type="InterPro" id="IPR015797">
    <property type="entry name" value="NUDIX_hydrolase-like_dom_sf"/>
</dbReference>
<keyword evidence="5" id="KW-0479">Metal-binding</keyword>
<evidence type="ECO:0000256" key="11">
    <source>
        <dbReference type="ARBA" id="ARBA00036904"/>
    </source>
</evidence>
<evidence type="ECO:0000256" key="7">
    <source>
        <dbReference type="ARBA" id="ARBA00022801"/>
    </source>
</evidence>
<dbReference type="OrthoDB" id="9810648at2"/>
<evidence type="ECO:0000313" key="18">
    <source>
        <dbReference type="EMBL" id="KTD46604.1"/>
    </source>
</evidence>
<protein>
    <recommendedName>
        <fullName evidence="13">8-oxo-dGTP diphosphatase</fullName>
        <ecNumber evidence="12">3.6.1.55</ecNumber>
    </recommendedName>
    <alternativeName>
        <fullName evidence="16">7,8-dihydro-8-oxoguanine-triphosphatase</fullName>
    </alternativeName>
    <alternativeName>
        <fullName evidence="15">Mutator protein MutT</fullName>
    </alternativeName>
    <alternativeName>
        <fullName evidence="14">dGTP pyrophosphohydrolase</fullName>
    </alternativeName>
</protein>
<keyword evidence="3" id="KW-0515">Mutator protein</keyword>
<dbReference type="AlphaFoldDB" id="A0A0W0XPS2"/>
<evidence type="ECO:0000256" key="15">
    <source>
        <dbReference type="ARBA" id="ARBA00041979"/>
    </source>
</evidence>
<keyword evidence="19" id="KW-1185">Reference proteome</keyword>
<feature type="domain" description="Nudix hydrolase" evidence="17">
    <location>
        <begin position="1"/>
        <end position="130"/>
    </location>
</feature>
<dbReference type="InterPro" id="IPR020476">
    <property type="entry name" value="Nudix_hydrolase"/>
</dbReference>
<dbReference type="GO" id="GO:0044716">
    <property type="term" value="F:8-oxo-GDP phosphatase activity"/>
    <property type="evidence" value="ECO:0007669"/>
    <property type="project" value="TreeGrafter"/>
</dbReference>
<keyword evidence="7" id="KW-0378">Hydrolase</keyword>
<comment type="similarity">
    <text evidence="2">Belongs to the Nudix hydrolase family.</text>
</comment>
<evidence type="ECO:0000256" key="1">
    <source>
        <dbReference type="ARBA" id="ARBA00001946"/>
    </source>
</evidence>
<dbReference type="GO" id="GO:0006281">
    <property type="term" value="P:DNA repair"/>
    <property type="evidence" value="ECO:0007669"/>
    <property type="project" value="UniProtKB-KW"/>
</dbReference>
<dbReference type="PANTHER" id="PTHR47707:SF1">
    <property type="entry name" value="NUDIX HYDROLASE FAMILY PROTEIN"/>
    <property type="match status" value="1"/>
</dbReference>
<proteinExistence type="inferred from homology"/>
<gene>
    <name evidence="18" type="primary">mutT_3</name>
    <name evidence="18" type="ORF">Lrub_1526</name>
</gene>
<evidence type="ECO:0000256" key="16">
    <source>
        <dbReference type="ARBA" id="ARBA00042798"/>
    </source>
</evidence>
<keyword evidence="8" id="KW-0460">Magnesium</keyword>
<evidence type="ECO:0000256" key="14">
    <source>
        <dbReference type="ARBA" id="ARBA00041592"/>
    </source>
</evidence>
<name>A0A0W0XPS2_9GAMM</name>
<evidence type="ECO:0000256" key="13">
    <source>
        <dbReference type="ARBA" id="ARBA00040794"/>
    </source>
</evidence>
<evidence type="ECO:0000256" key="4">
    <source>
        <dbReference type="ARBA" id="ARBA00022705"/>
    </source>
</evidence>